<name>A0AA38SJK7_9ASTR</name>
<dbReference type="PROSITE" id="PS50005">
    <property type="entry name" value="TPR"/>
    <property type="match status" value="1"/>
</dbReference>
<dbReference type="PANTHER" id="PTHR44203">
    <property type="entry name" value="ETO1-RELATED"/>
    <property type="match status" value="1"/>
</dbReference>
<feature type="repeat" description="TPR" evidence="2">
    <location>
        <begin position="792"/>
        <end position="825"/>
    </location>
</feature>
<comment type="caution">
    <text evidence="6">The sequence shown here is derived from an EMBL/GenBank/DDBJ whole genome shotgun (WGS) entry which is preliminary data.</text>
</comment>
<dbReference type="AlphaFoldDB" id="A0AA38SJK7"/>
<keyword evidence="5" id="KW-1133">Transmembrane helix</keyword>
<feature type="compositionally biased region" description="Low complexity" evidence="4">
    <location>
        <begin position="12"/>
        <end position="27"/>
    </location>
</feature>
<evidence type="ECO:0000256" key="4">
    <source>
        <dbReference type="SAM" id="MobiDB-lite"/>
    </source>
</evidence>
<organism evidence="6 7">
    <name type="scientific">Centaurea solstitialis</name>
    <name type="common">yellow star-thistle</name>
    <dbReference type="NCBI Taxonomy" id="347529"/>
    <lineage>
        <taxon>Eukaryota</taxon>
        <taxon>Viridiplantae</taxon>
        <taxon>Streptophyta</taxon>
        <taxon>Embryophyta</taxon>
        <taxon>Tracheophyta</taxon>
        <taxon>Spermatophyta</taxon>
        <taxon>Magnoliopsida</taxon>
        <taxon>eudicotyledons</taxon>
        <taxon>Gunneridae</taxon>
        <taxon>Pentapetalae</taxon>
        <taxon>asterids</taxon>
        <taxon>campanulids</taxon>
        <taxon>Asterales</taxon>
        <taxon>Asteraceae</taxon>
        <taxon>Carduoideae</taxon>
        <taxon>Cardueae</taxon>
        <taxon>Centaureinae</taxon>
        <taxon>Centaurea</taxon>
    </lineage>
</organism>
<feature type="transmembrane region" description="Helical" evidence="5">
    <location>
        <begin position="254"/>
        <end position="276"/>
    </location>
</feature>
<dbReference type="InterPro" id="IPR011990">
    <property type="entry name" value="TPR-like_helical_dom_sf"/>
</dbReference>
<feature type="coiled-coil region" evidence="3">
    <location>
        <begin position="837"/>
        <end position="864"/>
    </location>
</feature>
<reference evidence="6" key="1">
    <citation type="submission" date="2023-03" db="EMBL/GenBank/DDBJ databases">
        <title>Chromosome-scale reference genome and RAD-based genetic map of yellow starthistle (Centaurea solstitialis) reveal putative structural variation and QTLs associated with invader traits.</title>
        <authorList>
            <person name="Reatini B."/>
            <person name="Cang F.A."/>
            <person name="Jiang Q."/>
            <person name="Mckibben M.T.W."/>
            <person name="Barker M.S."/>
            <person name="Rieseberg L.H."/>
            <person name="Dlugosch K.M."/>
        </authorList>
    </citation>
    <scope>NUCLEOTIDE SEQUENCE</scope>
    <source>
        <strain evidence="6">CAN-66</strain>
        <tissue evidence="6">Leaf</tissue>
    </source>
</reference>
<dbReference type="Gene3D" id="1.25.40.10">
    <property type="entry name" value="Tetratricopeptide repeat domain"/>
    <property type="match status" value="3"/>
</dbReference>
<evidence type="ECO:0000256" key="3">
    <source>
        <dbReference type="SAM" id="Coils"/>
    </source>
</evidence>
<dbReference type="SUPFAM" id="SSF48452">
    <property type="entry name" value="TPR-like"/>
    <property type="match status" value="3"/>
</dbReference>
<dbReference type="InterPro" id="IPR019734">
    <property type="entry name" value="TPR_rpt"/>
</dbReference>
<sequence length="972" mass="110012">MSISNDNDEGCSSSSSSSSSSLPSPRSSRIVNLIRQFTSTMKSGGLKLKDRRKKPTQVHALTINSILSASSSSNGDESMVLPFANAKSLLLPYGLPSAHLIEPPLDPYLNPVDFVDSISELYRRIVRSESESERCGLYLEQYALLCAVGDPKLLRRSLQAAREHAVDTHSKVVLSAWLRYERREDELVGVSAMDCIGKVLECPKSALVDHAFDSSRSVFDCCQCVRRNALRKMMIVVMFLIAANVFDEMPLRKLNAFLMMITIMMMKLLVFVLGMMSKIASLSSPLNTLLYGNFVESEKENIDFSRTGVSGEAMRVVELFSRTKKLLDSTSPSIVLEILSFAQKFCCEELKSHCEVYLSSLVSNLEDALIFIEYGFEDSANLLVASCLQVILRELPSSLHNPKVLSLFCGAESIQTLNAVGHVSFLLYYFLTQVAVEEKMTSMNAVILFERLIECSSQKWQKTVAFHQLGVLLFQRGEYKDAQSCFEAAFEMGHVYSSTGIARSMHKQGKTYLALETMNKIVSEWKPNGWMYQERSLYSIGSKKTSDLEEATKLDPTLAYPYKHRAVSMAAENSIGEAVHEIDKIVRFKVSPDCLELRAWFYLALEDYGAAMRDVRALLSLDPCYVMFHGRMRGDYVVEMLNRRVERWTPADCWLQLYDRWSRIDDIGSLAVIHQMLDHDPGKSLLRFRQSLLLLRLNCQKAAMRSLRLARNLSTTKHERLVYEGWILYDTGYREEALSKAKESISIQRSFEAYFLKAYTLADSSLDPDSSSFVIQLLNDALKCPSDGLRKGQALNNLGSIYVDCGKHDLAADCYVNALDIKHTRAHQGLARVYCLKEERKAAYDEMTKLIEKAENSASAYEKRSEYCDRDSATSDLCMATQLDPLRTYPYRYRAAVLMDEQKESEAVEELTKAIAFKPELQMLHLRAAFYESMSDYTLALRDCEAALCLDPNHKETLDLYNRTQKQAAEYT</sequence>
<keyword evidence="5" id="KW-0472">Membrane</keyword>
<keyword evidence="2" id="KW-0802">TPR repeat</keyword>
<dbReference type="Gene3D" id="3.30.710.10">
    <property type="entry name" value="Potassium Channel Kv1.1, Chain A"/>
    <property type="match status" value="1"/>
</dbReference>
<keyword evidence="3" id="KW-0175">Coiled coil</keyword>
<keyword evidence="7" id="KW-1185">Reference proteome</keyword>
<dbReference type="Proteomes" id="UP001172457">
    <property type="component" value="Chromosome 6"/>
</dbReference>
<feature type="region of interest" description="Disordered" evidence="4">
    <location>
        <begin position="1"/>
        <end position="27"/>
    </location>
</feature>
<dbReference type="PANTHER" id="PTHR44203:SF3">
    <property type="entry name" value="ETO1-LIKE PROTEIN 2"/>
    <property type="match status" value="1"/>
</dbReference>
<keyword evidence="5" id="KW-0812">Transmembrane</keyword>
<dbReference type="GO" id="GO:0010105">
    <property type="term" value="P:negative regulation of ethylene-activated signaling pathway"/>
    <property type="evidence" value="ECO:0007669"/>
    <property type="project" value="InterPro"/>
</dbReference>
<gene>
    <name evidence="6" type="ORF">OSB04_023290</name>
</gene>
<accession>A0AA38SJK7</accession>
<evidence type="ECO:0000256" key="2">
    <source>
        <dbReference type="PROSITE-ProRule" id="PRU00339"/>
    </source>
</evidence>
<evidence type="ECO:0000313" key="7">
    <source>
        <dbReference type="Proteomes" id="UP001172457"/>
    </source>
</evidence>
<proteinExistence type="predicted"/>
<evidence type="ECO:0000256" key="1">
    <source>
        <dbReference type="ARBA" id="ARBA00004906"/>
    </source>
</evidence>
<dbReference type="InterPro" id="IPR011333">
    <property type="entry name" value="SKP1/BTB/POZ_sf"/>
</dbReference>
<protein>
    <submittedName>
        <fullName evidence="6">Uncharacterized protein</fullName>
    </submittedName>
</protein>
<dbReference type="SMART" id="SM00028">
    <property type="entry name" value="TPR"/>
    <property type="match status" value="5"/>
</dbReference>
<evidence type="ECO:0000313" key="6">
    <source>
        <dbReference type="EMBL" id="KAJ9543583.1"/>
    </source>
</evidence>
<dbReference type="Pfam" id="PF13181">
    <property type="entry name" value="TPR_8"/>
    <property type="match status" value="1"/>
</dbReference>
<dbReference type="EMBL" id="JARYMX010000006">
    <property type="protein sequence ID" value="KAJ9543583.1"/>
    <property type="molecule type" value="Genomic_DNA"/>
</dbReference>
<comment type="pathway">
    <text evidence="1">Protein modification; protein ubiquitination.</text>
</comment>
<evidence type="ECO:0000256" key="5">
    <source>
        <dbReference type="SAM" id="Phobius"/>
    </source>
</evidence>
<dbReference type="InterPro" id="IPR044631">
    <property type="entry name" value="ETO1-like"/>
</dbReference>